<dbReference type="AlphaFoldDB" id="A0A370TA94"/>
<dbReference type="STRING" id="2656787.A0A370TA94"/>
<evidence type="ECO:0000256" key="1">
    <source>
        <dbReference type="SAM" id="MobiDB-lite"/>
    </source>
</evidence>
<protein>
    <submittedName>
        <fullName evidence="2">Uncharacterized protein</fullName>
    </submittedName>
</protein>
<dbReference type="Proteomes" id="UP000254866">
    <property type="component" value="Unassembled WGS sequence"/>
</dbReference>
<feature type="region of interest" description="Disordered" evidence="1">
    <location>
        <begin position="313"/>
        <end position="336"/>
    </location>
</feature>
<dbReference type="EMBL" id="NPIC01000014">
    <property type="protein sequence ID" value="RDL30700.1"/>
    <property type="molecule type" value="Genomic_DNA"/>
</dbReference>
<comment type="caution">
    <text evidence="2">The sequence shown here is derived from an EMBL/GenBank/DDBJ whole genome shotgun (WGS) entry which is preliminary data.</text>
</comment>
<evidence type="ECO:0000313" key="3">
    <source>
        <dbReference type="Proteomes" id="UP000254866"/>
    </source>
</evidence>
<organism evidence="2 3">
    <name type="scientific">Venustampulla echinocandica</name>
    <dbReference type="NCBI Taxonomy" id="2656787"/>
    <lineage>
        <taxon>Eukaryota</taxon>
        <taxon>Fungi</taxon>
        <taxon>Dikarya</taxon>
        <taxon>Ascomycota</taxon>
        <taxon>Pezizomycotina</taxon>
        <taxon>Leotiomycetes</taxon>
        <taxon>Helotiales</taxon>
        <taxon>Pleuroascaceae</taxon>
        <taxon>Venustampulla</taxon>
    </lineage>
</organism>
<proteinExistence type="predicted"/>
<dbReference type="RefSeq" id="XP_031865076.1">
    <property type="nucleotide sequence ID" value="XM_032018668.1"/>
</dbReference>
<dbReference type="Pfam" id="PF18647">
    <property type="entry name" value="Fungal_lectin_2"/>
    <property type="match status" value="1"/>
</dbReference>
<accession>A0A370TA94</accession>
<gene>
    <name evidence="2" type="ORF">BP5553_10045</name>
</gene>
<feature type="region of interest" description="Disordered" evidence="1">
    <location>
        <begin position="873"/>
        <end position="907"/>
    </location>
</feature>
<feature type="region of interest" description="Disordered" evidence="1">
    <location>
        <begin position="945"/>
        <end position="967"/>
    </location>
</feature>
<sequence length="988" mass="112874">MDTQTCYSSLGTSRAYASAEALNNNIDDFCQDIANKVPLITIGWTRSKTYYPNTPEEYTMTVALSYRAFSFNQYNCTDAMSSIINGCDVPVGGYNPMNWKQGGKRVQGKYTYQIDIFRQNRPWPPPAKPTQSCEGWYKFILQHYDIYGAGWANYDWGQKSLMRAINPCCGLGSLTGWNFKYFDQPDKNGYETLPMEEPIKYGGAPNKKAAEPVKFDFSPFLSAPAISETVKQVGSLQPVYIPETLIPSPFAPNIRPNQLFELKYSLYEEHGNVKGKEIWISWKRAWDVWNNHYIEGRVNQEWVKGELERREKELKSRRRKKKTIHPSKSPETAQKIPKVYTTFAGDNPPSPDPGTKWVKARNTTEVITERKIMKKTGRNVTVKRMIKRLRTRPGGVITYRRGSRRPLMKKVKVEGVEKWVKSDIYQYVKEDTTEPGHEVEIYDAEKYVEIDEELEEVVPEVRTVSAWELVDDFDNPAPSPSYEDEDEWPSHVEDGDGWSGGFLGMKNFIECKQTGFDDLISNAVWVSRRVGEKTVDVTHDKDIESFLRGSDLEVDGGIDCRHSPHPVLRWAINYIRTENGLFRKKKGWDGVTGTIFNLPTGPPESEPHPSDERLSQIRSKPAESKIFPLDIRRVDSVLARNYQPICHLNEEILDFDWDMPGKREMKESDPWWVTPDQERKREISSRQGMPWKPRYKNNVLLPYDEVNWLDNRLKDDVGDSKYFVTNLHGGTLIVNGQEVKRGRVAGPLPKFAVIECPGHQVAFWWGIGGRTLGQGPNEPQSPGDWESMRVVPGWEHCGKTAGEVWDAMIIDRMKRVAAGEGPEPDDEQWEAWKNYQPPPPQDIPSIMPSPTVPFATEEEELKWIAVQSELMRNTPPGAGNEEIVEPSGDKRWPGPIPELHKPQPRVPTQEEREAIWAQKGEALIAQQIQLVRKLGISNDDDKHRILRERKRRRVSDVNNPEPKRLKSKVTLPIAPEATIGAVPEGGAL</sequence>
<reference evidence="2 3" key="1">
    <citation type="journal article" date="2018" name="IMA Fungus">
        <title>IMA Genome-F 9: Draft genome sequence of Annulohypoxylon stygium, Aspergillus mulundensis, Berkeleyomyces basicola (syn. Thielaviopsis basicola), Ceratocystis smalleyi, two Cercospora beticola strains, Coleophoma cylindrospora, Fusarium fracticaudum, Phialophora cf. hyalina, and Morchella septimelata.</title>
        <authorList>
            <person name="Wingfield B.D."/>
            <person name="Bills G.F."/>
            <person name="Dong Y."/>
            <person name="Huang W."/>
            <person name="Nel W.J."/>
            <person name="Swalarsk-Parry B.S."/>
            <person name="Vaghefi N."/>
            <person name="Wilken P.M."/>
            <person name="An Z."/>
            <person name="de Beer Z.W."/>
            <person name="De Vos L."/>
            <person name="Chen L."/>
            <person name="Duong T.A."/>
            <person name="Gao Y."/>
            <person name="Hammerbacher A."/>
            <person name="Kikkert J.R."/>
            <person name="Li Y."/>
            <person name="Li H."/>
            <person name="Li K."/>
            <person name="Li Q."/>
            <person name="Liu X."/>
            <person name="Ma X."/>
            <person name="Naidoo K."/>
            <person name="Pethybridge S.J."/>
            <person name="Sun J."/>
            <person name="Steenkamp E.T."/>
            <person name="van der Nest M.A."/>
            <person name="van Wyk S."/>
            <person name="Wingfield M.J."/>
            <person name="Xiong C."/>
            <person name="Yue Q."/>
            <person name="Zhang X."/>
        </authorList>
    </citation>
    <scope>NUCLEOTIDE SEQUENCE [LARGE SCALE GENOMIC DNA]</scope>
    <source>
        <strain evidence="2 3">BP 5553</strain>
    </source>
</reference>
<keyword evidence="3" id="KW-1185">Reference proteome</keyword>
<name>A0A370TA94_9HELO</name>
<dbReference type="OrthoDB" id="3825435at2759"/>
<dbReference type="GeneID" id="43602894"/>
<feature type="compositionally biased region" description="Basic residues" evidence="1">
    <location>
        <begin position="315"/>
        <end position="325"/>
    </location>
</feature>
<evidence type="ECO:0000313" key="2">
    <source>
        <dbReference type="EMBL" id="RDL30700.1"/>
    </source>
</evidence>